<feature type="transmembrane region" description="Helical" evidence="1">
    <location>
        <begin position="68"/>
        <end position="87"/>
    </location>
</feature>
<organism evidence="2 3">
    <name type="scientific">Agitococcus lubricus</name>
    <dbReference type="NCBI Taxonomy" id="1077255"/>
    <lineage>
        <taxon>Bacteria</taxon>
        <taxon>Pseudomonadati</taxon>
        <taxon>Pseudomonadota</taxon>
        <taxon>Gammaproteobacteria</taxon>
        <taxon>Moraxellales</taxon>
        <taxon>Moraxellaceae</taxon>
        <taxon>Agitococcus</taxon>
    </lineage>
</organism>
<name>A0A2T5J0H6_9GAMM</name>
<proteinExistence type="predicted"/>
<keyword evidence="3" id="KW-1185">Reference proteome</keyword>
<evidence type="ECO:0000256" key="1">
    <source>
        <dbReference type="SAM" id="Phobius"/>
    </source>
</evidence>
<gene>
    <name evidence="2" type="ORF">C8N29_105167</name>
</gene>
<feature type="transmembrane region" description="Helical" evidence="1">
    <location>
        <begin position="93"/>
        <end position="112"/>
    </location>
</feature>
<dbReference type="Pfam" id="PF11026">
    <property type="entry name" value="DUF2721"/>
    <property type="match status" value="1"/>
</dbReference>
<keyword evidence="1" id="KW-0472">Membrane</keyword>
<accession>A0A2T5J0H6</accession>
<evidence type="ECO:0000313" key="2">
    <source>
        <dbReference type="EMBL" id="PTQ89839.1"/>
    </source>
</evidence>
<reference evidence="2 3" key="1">
    <citation type="submission" date="2018-04" db="EMBL/GenBank/DDBJ databases">
        <title>Genomic Encyclopedia of Archaeal and Bacterial Type Strains, Phase II (KMG-II): from individual species to whole genera.</title>
        <authorList>
            <person name="Goeker M."/>
        </authorList>
    </citation>
    <scope>NUCLEOTIDE SEQUENCE [LARGE SCALE GENOMIC DNA]</scope>
    <source>
        <strain evidence="2 3">DSM 5822</strain>
    </source>
</reference>
<keyword evidence="1" id="KW-1133">Transmembrane helix</keyword>
<keyword evidence="1" id="KW-0812">Transmembrane</keyword>
<protein>
    <submittedName>
        <fullName evidence="2">Uncharacterized protein DUF2721</fullName>
    </submittedName>
</protein>
<comment type="caution">
    <text evidence="2">The sequence shown here is derived from an EMBL/GenBank/DDBJ whole genome shotgun (WGS) entry which is preliminary data.</text>
</comment>
<sequence length="134" mass="15311">MEMSVTTPAILFPAISLLMLAYTNRFLALASLIRSLHAHHEQKKHDPRYRGQLANLRKRLRLIRRMQTFGGISFFFCVVSMLCLFFGNEQAGRWVFAGSLVCLMVSLAMSVVEIRISLDALEIELSDLDFDKED</sequence>
<dbReference type="Proteomes" id="UP000244223">
    <property type="component" value="Unassembled WGS sequence"/>
</dbReference>
<dbReference type="EMBL" id="QAON01000005">
    <property type="protein sequence ID" value="PTQ89839.1"/>
    <property type="molecule type" value="Genomic_DNA"/>
</dbReference>
<dbReference type="InterPro" id="IPR021279">
    <property type="entry name" value="DUF2721"/>
</dbReference>
<dbReference type="OrthoDB" id="9813525at2"/>
<feature type="transmembrane region" description="Helical" evidence="1">
    <location>
        <begin position="12"/>
        <end position="33"/>
    </location>
</feature>
<dbReference type="AlphaFoldDB" id="A0A2T5J0H6"/>
<evidence type="ECO:0000313" key="3">
    <source>
        <dbReference type="Proteomes" id="UP000244223"/>
    </source>
</evidence>
<dbReference type="RefSeq" id="WP_107865354.1">
    <property type="nucleotide sequence ID" value="NZ_QAON01000005.1"/>
</dbReference>